<sequence length="103" mass="11168">MAAAPDRRMAMAEKRLRTEELLDALMRRMDDMDQAIASLKAQPSYSGEGACVREDGPRRAGVSPSEVFPPALKRVRGQKKGKGAGGSGRRPPLRKLGTASIYL</sequence>
<proteinExistence type="predicted"/>
<feature type="compositionally biased region" description="Basic residues" evidence="1">
    <location>
        <begin position="73"/>
        <end position="82"/>
    </location>
</feature>
<organism evidence="2 3">
    <name type="scientific">Pleurodeles waltl</name>
    <name type="common">Iberian ribbed newt</name>
    <dbReference type="NCBI Taxonomy" id="8319"/>
    <lineage>
        <taxon>Eukaryota</taxon>
        <taxon>Metazoa</taxon>
        <taxon>Chordata</taxon>
        <taxon>Craniata</taxon>
        <taxon>Vertebrata</taxon>
        <taxon>Euteleostomi</taxon>
        <taxon>Amphibia</taxon>
        <taxon>Batrachia</taxon>
        <taxon>Caudata</taxon>
        <taxon>Salamandroidea</taxon>
        <taxon>Salamandridae</taxon>
        <taxon>Pleurodelinae</taxon>
        <taxon>Pleurodeles</taxon>
    </lineage>
</organism>
<evidence type="ECO:0000313" key="2">
    <source>
        <dbReference type="EMBL" id="KAJ1200346.1"/>
    </source>
</evidence>
<keyword evidence="3" id="KW-1185">Reference proteome</keyword>
<comment type="caution">
    <text evidence="2">The sequence shown here is derived from an EMBL/GenBank/DDBJ whole genome shotgun (WGS) entry which is preliminary data.</text>
</comment>
<dbReference type="EMBL" id="JANPWB010000003">
    <property type="protein sequence ID" value="KAJ1200346.1"/>
    <property type="molecule type" value="Genomic_DNA"/>
</dbReference>
<accession>A0AAV7VHH2</accession>
<gene>
    <name evidence="2" type="ORF">NDU88_004170</name>
</gene>
<evidence type="ECO:0000256" key="1">
    <source>
        <dbReference type="SAM" id="MobiDB-lite"/>
    </source>
</evidence>
<dbReference type="Proteomes" id="UP001066276">
    <property type="component" value="Chromosome 2_1"/>
</dbReference>
<name>A0AAV7VHH2_PLEWA</name>
<protein>
    <submittedName>
        <fullName evidence="2">Uncharacterized protein</fullName>
    </submittedName>
</protein>
<reference evidence="2" key="1">
    <citation type="journal article" date="2022" name="bioRxiv">
        <title>Sequencing and chromosome-scale assembly of the giantPleurodeles waltlgenome.</title>
        <authorList>
            <person name="Brown T."/>
            <person name="Elewa A."/>
            <person name="Iarovenko S."/>
            <person name="Subramanian E."/>
            <person name="Araus A.J."/>
            <person name="Petzold A."/>
            <person name="Susuki M."/>
            <person name="Suzuki K.-i.T."/>
            <person name="Hayashi T."/>
            <person name="Toyoda A."/>
            <person name="Oliveira C."/>
            <person name="Osipova E."/>
            <person name="Leigh N.D."/>
            <person name="Simon A."/>
            <person name="Yun M.H."/>
        </authorList>
    </citation>
    <scope>NUCLEOTIDE SEQUENCE</scope>
    <source>
        <strain evidence="2">20211129_DDA</strain>
        <tissue evidence="2">Liver</tissue>
    </source>
</reference>
<evidence type="ECO:0000313" key="3">
    <source>
        <dbReference type="Proteomes" id="UP001066276"/>
    </source>
</evidence>
<feature type="region of interest" description="Disordered" evidence="1">
    <location>
        <begin position="43"/>
        <end position="103"/>
    </location>
</feature>
<dbReference type="AlphaFoldDB" id="A0AAV7VHH2"/>